<accession>A0A9P3LM95</accession>
<dbReference type="InterPro" id="IPR056884">
    <property type="entry name" value="NPHP3-like_N"/>
</dbReference>
<keyword evidence="1" id="KW-0677">Repeat</keyword>
<evidence type="ECO:0000259" key="3">
    <source>
        <dbReference type="Pfam" id="PF24883"/>
    </source>
</evidence>
<organism evidence="4 5">
    <name type="scientific">Phanerochaete sordida</name>
    <dbReference type="NCBI Taxonomy" id="48140"/>
    <lineage>
        <taxon>Eukaryota</taxon>
        <taxon>Fungi</taxon>
        <taxon>Dikarya</taxon>
        <taxon>Basidiomycota</taxon>
        <taxon>Agaricomycotina</taxon>
        <taxon>Agaricomycetes</taxon>
        <taxon>Polyporales</taxon>
        <taxon>Phanerochaetaceae</taxon>
        <taxon>Phanerochaete</taxon>
    </lineage>
</organism>
<keyword evidence="2" id="KW-0812">Transmembrane</keyword>
<evidence type="ECO:0000256" key="1">
    <source>
        <dbReference type="ARBA" id="ARBA00022737"/>
    </source>
</evidence>
<evidence type="ECO:0000313" key="5">
    <source>
        <dbReference type="Proteomes" id="UP000703269"/>
    </source>
</evidence>
<reference evidence="4 5" key="1">
    <citation type="submission" date="2021-08" db="EMBL/GenBank/DDBJ databases">
        <title>Draft Genome Sequence of Phanerochaete sordida strain YK-624.</title>
        <authorList>
            <person name="Mori T."/>
            <person name="Dohra H."/>
            <person name="Suzuki T."/>
            <person name="Kawagishi H."/>
            <person name="Hirai H."/>
        </authorList>
    </citation>
    <scope>NUCLEOTIDE SEQUENCE [LARGE SCALE GENOMIC DNA]</scope>
    <source>
        <strain evidence="4 5">YK-624</strain>
    </source>
</reference>
<feature type="domain" description="Nephrocystin 3-like N-terminal" evidence="3">
    <location>
        <begin position="354"/>
        <end position="464"/>
    </location>
</feature>
<sequence length="755" mass="84804">MLMCVRRPYIYTLRLRGAGEGPRAITHAWPRVGGTHQIAVHTRPIMRYSFCSAGYSSLSRRRLLNMDRWNLGTVANVMRRIANLLGRKQSTTSFGGLEDVQRRIYDLERKINMYSLGATWDLVQPIFQLQAAVSHTLQAMRDAMSENGMSPSEGIIAFSASSEAGRELENRIKNLSSEISALDVLARGLSRVRISEPTMPSSHTSDQISANNSPSGIVAEMERLILSAMNSFLDDKSKNIKDIVQDIVDMHANATDMRSQYQLAEDAAMFMTQIIDGSNSWRPAGGRQRQQVQQIPAHKDHLSRDIDLWLARGKPVYLLTGAMMGELGAKMSAVASQLFLRIFSESQQHVLAPRLGAAWFFTHKIAEPRQADASLFALAYQLRPDIHSETMSAIRDYSVSGGSESAARDALRKALASTSASNRRCTVIVLDGLDQSGDREKVADLLLYLLTLVSEFSWLRLFLTTHPHPYMMATFALSKHLDLIHHHQLEDSAPRQTKDSQQYLEHEAPKLFARVRAARRYLMAKAKDRRRPPGQLDLLINASTTNLSPLDDFYMRTLQRLLSATSESLQHHAVSLLQFVAVSNSAHIGSILSFANSHRLPHRSEYDIPLSLAGLIEIVDRLQFVLAVNLGAEVVVTDPEFRNFLLDDQRCTDNQFYVNRASTVCAICLNALAEAEHVTATLLVLCPTTPSPRRQYCQNSLAFAILFSFVISLPLTMYAWVSEEHRMLRAGKALAQYFVVLSFYHTVTWSRFLFY</sequence>
<dbReference type="OrthoDB" id="7464126at2759"/>
<keyword evidence="5" id="KW-1185">Reference proteome</keyword>
<evidence type="ECO:0000313" key="4">
    <source>
        <dbReference type="EMBL" id="GJF00589.1"/>
    </source>
</evidence>
<dbReference type="EMBL" id="BPQB01000168">
    <property type="protein sequence ID" value="GJF00589.1"/>
    <property type="molecule type" value="Genomic_DNA"/>
</dbReference>
<dbReference type="Proteomes" id="UP000703269">
    <property type="component" value="Unassembled WGS sequence"/>
</dbReference>
<keyword evidence="2" id="KW-1133">Transmembrane helix</keyword>
<dbReference type="AlphaFoldDB" id="A0A9P3LM95"/>
<keyword evidence="2" id="KW-0472">Membrane</keyword>
<proteinExistence type="predicted"/>
<dbReference type="Pfam" id="PF24883">
    <property type="entry name" value="NPHP3_N"/>
    <property type="match status" value="1"/>
</dbReference>
<protein>
    <recommendedName>
        <fullName evidence="3">Nephrocystin 3-like N-terminal domain-containing protein</fullName>
    </recommendedName>
</protein>
<name>A0A9P3LM95_9APHY</name>
<comment type="caution">
    <text evidence="4">The sequence shown here is derived from an EMBL/GenBank/DDBJ whole genome shotgun (WGS) entry which is preliminary data.</text>
</comment>
<gene>
    <name evidence="4" type="ORF">PsYK624_168820</name>
</gene>
<evidence type="ECO:0000256" key="2">
    <source>
        <dbReference type="SAM" id="Phobius"/>
    </source>
</evidence>
<feature type="transmembrane region" description="Helical" evidence="2">
    <location>
        <begin position="701"/>
        <end position="721"/>
    </location>
</feature>
<feature type="transmembrane region" description="Helical" evidence="2">
    <location>
        <begin position="733"/>
        <end position="754"/>
    </location>
</feature>